<proteinExistence type="predicted"/>
<reference evidence="1" key="1">
    <citation type="journal article" date="2022" name="bioRxiv">
        <title>Sequencing and chromosome-scale assembly of the giantPleurodeles waltlgenome.</title>
        <authorList>
            <person name="Brown T."/>
            <person name="Elewa A."/>
            <person name="Iarovenko S."/>
            <person name="Subramanian E."/>
            <person name="Araus A.J."/>
            <person name="Petzold A."/>
            <person name="Susuki M."/>
            <person name="Suzuki K.-i.T."/>
            <person name="Hayashi T."/>
            <person name="Toyoda A."/>
            <person name="Oliveira C."/>
            <person name="Osipova E."/>
            <person name="Leigh N.D."/>
            <person name="Simon A."/>
            <person name="Yun M.H."/>
        </authorList>
    </citation>
    <scope>NUCLEOTIDE SEQUENCE</scope>
    <source>
        <strain evidence="1">20211129_DDA</strain>
        <tissue evidence="1">Liver</tissue>
    </source>
</reference>
<dbReference type="Proteomes" id="UP001066276">
    <property type="component" value="Chromosome 10"/>
</dbReference>
<gene>
    <name evidence="1" type="ORF">NDU88_005237</name>
</gene>
<sequence length="166" mass="17891">MCKTCVHQARDLALVTRTTTVYCAERETRWVFTSQQSMRDKVAAFSKPDKNCGFPQGSASTVGGVPYLRVSPDCPHDSYPVVAPAVLTPALVSVASLAQPEVGTLLCAQRHVCITAWFLTQSPHSGLRRQWVYLVDSTAPGVTPASVACTPRACCSLSLHRGIARS</sequence>
<dbReference type="AlphaFoldDB" id="A0AAV7MBI8"/>
<protein>
    <submittedName>
        <fullName evidence="1">Uncharacterized protein</fullName>
    </submittedName>
</protein>
<evidence type="ECO:0000313" key="1">
    <source>
        <dbReference type="EMBL" id="KAJ1100150.1"/>
    </source>
</evidence>
<accession>A0AAV7MBI8</accession>
<keyword evidence="2" id="KW-1185">Reference proteome</keyword>
<comment type="caution">
    <text evidence="1">The sequence shown here is derived from an EMBL/GenBank/DDBJ whole genome shotgun (WGS) entry which is preliminary data.</text>
</comment>
<dbReference type="EMBL" id="JANPWB010000014">
    <property type="protein sequence ID" value="KAJ1100150.1"/>
    <property type="molecule type" value="Genomic_DNA"/>
</dbReference>
<organism evidence="1 2">
    <name type="scientific">Pleurodeles waltl</name>
    <name type="common">Iberian ribbed newt</name>
    <dbReference type="NCBI Taxonomy" id="8319"/>
    <lineage>
        <taxon>Eukaryota</taxon>
        <taxon>Metazoa</taxon>
        <taxon>Chordata</taxon>
        <taxon>Craniata</taxon>
        <taxon>Vertebrata</taxon>
        <taxon>Euteleostomi</taxon>
        <taxon>Amphibia</taxon>
        <taxon>Batrachia</taxon>
        <taxon>Caudata</taxon>
        <taxon>Salamandroidea</taxon>
        <taxon>Salamandridae</taxon>
        <taxon>Pleurodelinae</taxon>
        <taxon>Pleurodeles</taxon>
    </lineage>
</organism>
<evidence type="ECO:0000313" key="2">
    <source>
        <dbReference type="Proteomes" id="UP001066276"/>
    </source>
</evidence>
<name>A0AAV7MBI8_PLEWA</name>